<keyword evidence="1" id="KW-0175">Coiled coil</keyword>
<evidence type="ECO:0000313" key="3">
    <source>
        <dbReference type="EMBL" id="KGB39149.1"/>
    </source>
</evidence>
<feature type="region of interest" description="Disordered" evidence="2">
    <location>
        <begin position="141"/>
        <end position="160"/>
    </location>
</feature>
<feature type="compositionally biased region" description="Polar residues" evidence="2">
    <location>
        <begin position="622"/>
        <end position="631"/>
    </location>
</feature>
<feature type="region of interest" description="Disordered" evidence="2">
    <location>
        <begin position="593"/>
        <end position="643"/>
    </location>
</feature>
<evidence type="ECO:0000256" key="1">
    <source>
        <dbReference type="SAM" id="Coils"/>
    </source>
</evidence>
<dbReference type="EMBL" id="KL251144">
    <property type="protein sequence ID" value="KGB39149.1"/>
    <property type="molecule type" value="Genomic_DNA"/>
</dbReference>
<dbReference type="AlphaFoldDB" id="A0A095A0Y4"/>
<dbReference type="STRING" id="6185.A0A095A0Y4"/>
<protein>
    <submittedName>
        <fullName evidence="3">Uncharacterized protein</fullName>
    </submittedName>
</protein>
<feature type="coiled-coil region" evidence="1">
    <location>
        <begin position="309"/>
        <end position="336"/>
    </location>
</feature>
<organism evidence="3">
    <name type="scientific">Schistosoma haematobium</name>
    <name type="common">Blood fluke</name>
    <dbReference type="NCBI Taxonomy" id="6185"/>
    <lineage>
        <taxon>Eukaryota</taxon>
        <taxon>Metazoa</taxon>
        <taxon>Spiralia</taxon>
        <taxon>Lophotrochozoa</taxon>
        <taxon>Platyhelminthes</taxon>
        <taxon>Trematoda</taxon>
        <taxon>Digenea</taxon>
        <taxon>Strigeidida</taxon>
        <taxon>Schistosomatoidea</taxon>
        <taxon>Schistosomatidae</taxon>
        <taxon>Schistosoma</taxon>
    </lineage>
</organism>
<accession>A0A095A0Y4</accession>
<reference evidence="3" key="1">
    <citation type="journal article" date="2012" name="Nat. Genet.">
        <title>Whole-genome sequence of Schistosoma haematobium.</title>
        <authorList>
            <person name="Young N.D."/>
            <person name="Jex A.R."/>
            <person name="Li B."/>
            <person name="Liu S."/>
            <person name="Yang L."/>
            <person name="Xiong Z."/>
            <person name="Li Y."/>
            <person name="Cantacessi C."/>
            <person name="Hall R.S."/>
            <person name="Xu X."/>
            <person name="Chen F."/>
            <person name="Wu X."/>
            <person name="Zerlotini A."/>
            <person name="Oliveira G."/>
            <person name="Hofmann A."/>
            <person name="Zhang G."/>
            <person name="Fang X."/>
            <person name="Kang Y."/>
            <person name="Campbell B.E."/>
            <person name="Loukas A."/>
            <person name="Ranganathan S."/>
            <person name="Rollinson D."/>
            <person name="Rinaldi G."/>
            <person name="Brindley P.J."/>
            <person name="Yang H."/>
            <person name="Wang J."/>
            <person name="Wang J."/>
            <person name="Gasser R.B."/>
        </authorList>
    </citation>
    <scope>NUCLEOTIDE SEQUENCE [LARGE SCALE GENOMIC DNA]</scope>
</reference>
<dbReference type="SUPFAM" id="SSF46966">
    <property type="entry name" value="Spectrin repeat"/>
    <property type="match status" value="2"/>
</dbReference>
<gene>
    <name evidence="3" type="ORF">MS3_07563</name>
</gene>
<name>A0A095A0Y4_SCHHA</name>
<feature type="coiled-coil region" evidence="1">
    <location>
        <begin position="164"/>
        <end position="191"/>
    </location>
</feature>
<evidence type="ECO:0000256" key="2">
    <source>
        <dbReference type="SAM" id="MobiDB-lite"/>
    </source>
</evidence>
<sequence length="643" mass="74881">MIERSEKLDQMLSGIQTLKELERDVEREISKTEADIQSFDTSKNQSNDQSLSTSRILVMTPETCRKHLQELIDSLPQRCAKIKLYQKECEALIKQFPTEDTSRIRADMEQTIKRWNELEKSIKKTKTLYLHEALPQVHDHFKEQQTKLKDRRTSSSDGIRKPTLNEQLEMIENKFNQISKLEAELNQSGSNMDNQLLIEKRAHLVTESQVCFRITAFVVPYGIHSIGVNMEKIVRYEIYCLENQLDLHSLVMRKETHLLAAELISLHKLNKSHYQRRKSQTLQAEINMIATQIASSAKSSAQALNVLPNQEFFRRLRQLRDKIANLRRTMQLNSNQSHLYLTKLKKLNDWLSHRDAAFHEVLVPIQGDMGNVISLREKLLGLFQELNTNRLQIEEILCHHNTQHDNINRNKLNVSNERETEIDSDLSDSGCKNNIEDCNLRTNRRITRHLYHLKKKWLNLNNNMLDFKCQLDGIWERLSNFNSLLNDAVAQVKSAESVTLKWIPIEFLPSEHIKTELDQTKSFYEACEPLAHSLDSLERQVLQLQEIQVQIEPKLRVQLNCIRNEFERIRVITQTRIHQLNQSLSALQMMPQRPKYQTVTRNSSQRTQGSRHEAIEPVDQTIPATSGQSKNVPLHETGITNDN</sequence>
<proteinExistence type="predicted"/>
<feature type="compositionally biased region" description="Polar residues" evidence="2">
    <location>
        <begin position="595"/>
        <end position="608"/>
    </location>
</feature>